<feature type="domain" description="HTH luxR-type" evidence="5">
    <location>
        <begin position="137"/>
        <end position="202"/>
    </location>
</feature>
<gene>
    <name evidence="6" type="ORF">P4S50_17935</name>
</gene>
<evidence type="ECO:0000256" key="3">
    <source>
        <dbReference type="ARBA" id="ARBA00023163"/>
    </source>
</evidence>
<keyword evidence="3" id="KW-0804">Transcription</keyword>
<keyword evidence="7" id="KW-1185">Reference proteome</keyword>
<dbReference type="Gene3D" id="1.10.10.10">
    <property type="entry name" value="Winged helix-like DNA-binding domain superfamily/Winged helix DNA-binding domain"/>
    <property type="match status" value="1"/>
</dbReference>
<evidence type="ECO:0000313" key="6">
    <source>
        <dbReference type="EMBL" id="WFD10213.1"/>
    </source>
</evidence>
<reference evidence="6 7" key="1">
    <citation type="submission" date="2023-03" db="EMBL/GenBank/DDBJ databases">
        <title>Complete genome sequence of Tepidibacter sp. SWIR-1, isolated from a deep-sea hydrothermal vent.</title>
        <authorList>
            <person name="Li X."/>
        </authorList>
    </citation>
    <scope>NUCLEOTIDE SEQUENCE [LARGE SCALE GENOMIC DNA]</scope>
    <source>
        <strain evidence="6 7">SWIR-1</strain>
    </source>
</reference>
<proteinExistence type="predicted"/>
<evidence type="ECO:0000256" key="1">
    <source>
        <dbReference type="ARBA" id="ARBA00023015"/>
    </source>
</evidence>
<dbReference type="Proteomes" id="UP001222800">
    <property type="component" value="Chromosome"/>
</dbReference>
<organism evidence="6 7">
    <name type="scientific">Tepidibacter hydrothermalis</name>
    <dbReference type="NCBI Taxonomy" id="3036126"/>
    <lineage>
        <taxon>Bacteria</taxon>
        <taxon>Bacillati</taxon>
        <taxon>Bacillota</taxon>
        <taxon>Clostridia</taxon>
        <taxon>Peptostreptococcales</taxon>
        <taxon>Peptostreptococcaceae</taxon>
        <taxon>Tepidibacter</taxon>
    </lineage>
</organism>
<dbReference type="EMBL" id="CP120733">
    <property type="protein sequence ID" value="WFD10213.1"/>
    <property type="molecule type" value="Genomic_DNA"/>
</dbReference>
<dbReference type="SMART" id="SM00421">
    <property type="entry name" value="HTH_LUXR"/>
    <property type="match status" value="1"/>
</dbReference>
<accession>A0ABY8EHI4</accession>
<name>A0ABY8EHI4_9FIRM</name>
<feature type="transmembrane region" description="Helical" evidence="4">
    <location>
        <begin position="9"/>
        <end position="26"/>
    </location>
</feature>
<feature type="transmembrane region" description="Helical" evidence="4">
    <location>
        <begin position="108"/>
        <end position="127"/>
    </location>
</feature>
<dbReference type="InterPro" id="IPR016032">
    <property type="entry name" value="Sig_transdc_resp-reg_C-effctor"/>
</dbReference>
<keyword evidence="4" id="KW-0472">Membrane</keyword>
<keyword evidence="2" id="KW-0238">DNA-binding</keyword>
<dbReference type="PRINTS" id="PR00038">
    <property type="entry name" value="HTHLUXR"/>
</dbReference>
<dbReference type="CDD" id="cd06170">
    <property type="entry name" value="LuxR_C_like"/>
    <property type="match status" value="1"/>
</dbReference>
<feature type="transmembrane region" description="Helical" evidence="4">
    <location>
        <begin position="69"/>
        <end position="88"/>
    </location>
</feature>
<keyword evidence="4" id="KW-0812">Transmembrane</keyword>
<keyword evidence="4" id="KW-1133">Transmembrane helix</keyword>
<keyword evidence="1" id="KW-0805">Transcription regulation</keyword>
<dbReference type="SUPFAM" id="SSF46894">
    <property type="entry name" value="C-terminal effector domain of the bipartite response regulators"/>
    <property type="match status" value="1"/>
</dbReference>
<evidence type="ECO:0000259" key="5">
    <source>
        <dbReference type="PROSITE" id="PS50043"/>
    </source>
</evidence>
<evidence type="ECO:0000256" key="4">
    <source>
        <dbReference type="SAM" id="Phobius"/>
    </source>
</evidence>
<dbReference type="PANTHER" id="PTHR44688">
    <property type="entry name" value="DNA-BINDING TRANSCRIPTIONAL ACTIVATOR DEVR_DOSR"/>
    <property type="match status" value="1"/>
</dbReference>
<dbReference type="RefSeq" id="WP_277732191.1">
    <property type="nucleotide sequence ID" value="NZ_CP120733.1"/>
</dbReference>
<dbReference type="InterPro" id="IPR000792">
    <property type="entry name" value="Tscrpt_reg_LuxR_C"/>
</dbReference>
<evidence type="ECO:0000313" key="7">
    <source>
        <dbReference type="Proteomes" id="UP001222800"/>
    </source>
</evidence>
<sequence length="209" mass="24119">MKINEDKKSIGKTASLTIVFIGLISWTTDFRFLKLQDIRMMTIILISTVILMLLGQGDSIDYSGLLDKFRFNLFLTGLLISSFLLFNYLSTSIEYENILNEIILCLKPMLFCLLIYLPGMNILGYLVNKRIEKKPSISKQTLNLTRREREVFNLAINNLSNKEISEKLFIAETTVKKHMQNILKKSDCSNREELIKLFSKEIMNSSSEI</sequence>
<feature type="transmembrane region" description="Helical" evidence="4">
    <location>
        <begin position="38"/>
        <end position="57"/>
    </location>
</feature>
<protein>
    <submittedName>
        <fullName evidence="6">Helix-turn-helix transcriptional regulator</fullName>
    </submittedName>
</protein>
<dbReference type="InterPro" id="IPR036388">
    <property type="entry name" value="WH-like_DNA-bd_sf"/>
</dbReference>
<evidence type="ECO:0000256" key="2">
    <source>
        <dbReference type="ARBA" id="ARBA00023125"/>
    </source>
</evidence>
<dbReference type="PROSITE" id="PS50043">
    <property type="entry name" value="HTH_LUXR_2"/>
    <property type="match status" value="1"/>
</dbReference>
<dbReference type="PANTHER" id="PTHR44688:SF16">
    <property type="entry name" value="DNA-BINDING TRANSCRIPTIONAL ACTIVATOR DEVR_DOSR"/>
    <property type="match status" value="1"/>
</dbReference>
<dbReference type="Pfam" id="PF00196">
    <property type="entry name" value="GerE"/>
    <property type="match status" value="1"/>
</dbReference>